<dbReference type="InParanoid" id="A0A2K1K2P2"/>
<dbReference type="PaxDb" id="3218-PP1S24_67V6.1"/>
<dbReference type="Proteomes" id="UP000006727">
    <property type="component" value="Chromosome 9"/>
</dbReference>
<reference evidence="1 3" key="1">
    <citation type="journal article" date="2008" name="Science">
        <title>The Physcomitrella genome reveals evolutionary insights into the conquest of land by plants.</title>
        <authorList>
            <person name="Rensing S."/>
            <person name="Lang D."/>
            <person name="Zimmer A."/>
            <person name="Terry A."/>
            <person name="Salamov A."/>
            <person name="Shapiro H."/>
            <person name="Nishiyama T."/>
            <person name="Perroud P.-F."/>
            <person name="Lindquist E."/>
            <person name="Kamisugi Y."/>
            <person name="Tanahashi T."/>
            <person name="Sakakibara K."/>
            <person name="Fujita T."/>
            <person name="Oishi K."/>
            <person name="Shin-I T."/>
            <person name="Kuroki Y."/>
            <person name="Toyoda A."/>
            <person name="Suzuki Y."/>
            <person name="Hashimoto A."/>
            <person name="Yamaguchi K."/>
            <person name="Sugano A."/>
            <person name="Kohara Y."/>
            <person name="Fujiyama A."/>
            <person name="Anterola A."/>
            <person name="Aoki S."/>
            <person name="Ashton N."/>
            <person name="Barbazuk W.B."/>
            <person name="Barker E."/>
            <person name="Bennetzen J."/>
            <person name="Bezanilla M."/>
            <person name="Blankenship R."/>
            <person name="Cho S.H."/>
            <person name="Dutcher S."/>
            <person name="Estelle M."/>
            <person name="Fawcett J.A."/>
            <person name="Gundlach H."/>
            <person name="Hanada K."/>
            <person name="Heyl A."/>
            <person name="Hicks K.A."/>
            <person name="Hugh J."/>
            <person name="Lohr M."/>
            <person name="Mayer K."/>
            <person name="Melkozernov A."/>
            <person name="Murata T."/>
            <person name="Nelson D."/>
            <person name="Pils B."/>
            <person name="Prigge M."/>
            <person name="Reiss B."/>
            <person name="Renner T."/>
            <person name="Rombauts S."/>
            <person name="Rushton P."/>
            <person name="Sanderfoot A."/>
            <person name="Schween G."/>
            <person name="Shiu S.-H."/>
            <person name="Stueber K."/>
            <person name="Theodoulou F.L."/>
            <person name="Tu H."/>
            <person name="Van de Peer Y."/>
            <person name="Verrier P.J."/>
            <person name="Waters E."/>
            <person name="Wood A."/>
            <person name="Yang L."/>
            <person name="Cove D."/>
            <person name="Cuming A."/>
            <person name="Hasebe M."/>
            <person name="Lucas S."/>
            <person name="Mishler D.B."/>
            <person name="Reski R."/>
            <person name="Grigoriev I."/>
            <person name="Quatrano R.S."/>
            <person name="Boore J.L."/>
        </authorList>
    </citation>
    <scope>NUCLEOTIDE SEQUENCE [LARGE SCALE GENOMIC DNA]</scope>
    <source>
        <strain evidence="2 3">cv. Gransden 2004</strain>
    </source>
</reference>
<accession>A0A2K1K2P2</accession>
<dbReference type="EnsemblPlants" id="Pp3c9_10050V3.1">
    <property type="protein sequence ID" value="Pp3c9_10050V3.1"/>
    <property type="gene ID" value="Pp3c9_10050"/>
</dbReference>
<protein>
    <submittedName>
        <fullName evidence="1 2">Uncharacterized protein</fullName>
    </submittedName>
</protein>
<dbReference type="EMBL" id="ABEU02000009">
    <property type="protein sequence ID" value="PNR48047.1"/>
    <property type="molecule type" value="Genomic_DNA"/>
</dbReference>
<gene>
    <name evidence="1" type="ORF">PHYPA_012520</name>
</gene>
<proteinExistence type="predicted"/>
<dbReference type="AlphaFoldDB" id="A0A2K1K2P2"/>
<dbReference type="Gramene" id="Pp3c9_10050V3.1">
    <property type="protein sequence ID" value="Pp3c9_10050V3.1"/>
    <property type="gene ID" value="Pp3c9_10050"/>
</dbReference>
<name>A0A2K1K2P2_PHYPA</name>
<reference evidence="1 3" key="2">
    <citation type="journal article" date="2018" name="Plant J.">
        <title>The Physcomitrella patens chromosome-scale assembly reveals moss genome structure and evolution.</title>
        <authorList>
            <person name="Lang D."/>
            <person name="Ullrich K.K."/>
            <person name="Murat F."/>
            <person name="Fuchs J."/>
            <person name="Jenkins J."/>
            <person name="Haas F.B."/>
            <person name="Piednoel M."/>
            <person name="Gundlach H."/>
            <person name="Van Bel M."/>
            <person name="Meyberg R."/>
            <person name="Vives C."/>
            <person name="Morata J."/>
            <person name="Symeonidi A."/>
            <person name="Hiss M."/>
            <person name="Muchero W."/>
            <person name="Kamisugi Y."/>
            <person name="Saleh O."/>
            <person name="Blanc G."/>
            <person name="Decker E.L."/>
            <person name="van Gessel N."/>
            <person name="Grimwood J."/>
            <person name="Hayes R.D."/>
            <person name="Graham S.W."/>
            <person name="Gunter L.E."/>
            <person name="McDaniel S.F."/>
            <person name="Hoernstein S.N.W."/>
            <person name="Larsson A."/>
            <person name="Li F.W."/>
            <person name="Perroud P.F."/>
            <person name="Phillips J."/>
            <person name="Ranjan P."/>
            <person name="Rokshar D.S."/>
            <person name="Rothfels C.J."/>
            <person name="Schneider L."/>
            <person name="Shu S."/>
            <person name="Stevenson D.W."/>
            <person name="Thummler F."/>
            <person name="Tillich M."/>
            <person name="Villarreal Aguilar J.C."/>
            <person name="Widiez T."/>
            <person name="Wong G.K."/>
            <person name="Wymore A."/>
            <person name="Zhang Y."/>
            <person name="Zimmer A.D."/>
            <person name="Quatrano R.S."/>
            <person name="Mayer K.F.X."/>
            <person name="Goodstein D."/>
            <person name="Casacuberta J.M."/>
            <person name="Vandepoele K."/>
            <person name="Reski R."/>
            <person name="Cuming A.C."/>
            <person name="Tuskan G.A."/>
            <person name="Maumus F."/>
            <person name="Salse J."/>
            <person name="Schmutz J."/>
            <person name="Rensing S.A."/>
        </authorList>
    </citation>
    <scope>NUCLEOTIDE SEQUENCE [LARGE SCALE GENOMIC DNA]</scope>
    <source>
        <strain evidence="2 3">cv. Gransden 2004</strain>
    </source>
</reference>
<keyword evidence="3" id="KW-1185">Reference proteome</keyword>
<evidence type="ECO:0000313" key="3">
    <source>
        <dbReference type="Proteomes" id="UP000006727"/>
    </source>
</evidence>
<reference evidence="2" key="3">
    <citation type="submission" date="2020-12" db="UniProtKB">
        <authorList>
            <consortium name="EnsemblPlants"/>
        </authorList>
    </citation>
    <scope>IDENTIFICATION</scope>
</reference>
<evidence type="ECO:0000313" key="2">
    <source>
        <dbReference type="EnsemblPlants" id="Pp3c9_10050V3.1"/>
    </source>
</evidence>
<organism evidence="1">
    <name type="scientific">Physcomitrium patens</name>
    <name type="common">Spreading-leaved earth moss</name>
    <name type="synonym">Physcomitrella patens</name>
    <dbReference type="NCBI Taxonomy" id="3218"/>
    <lineage>
        <taxon>Eukaryota</taxon>
        <taxon>Viridiplantae</taxon>
        <taxon>Streptophyta</taxon>
        <taxon>Embryophyta</taxon>
        <taxon>Bryophyta</taxon>
        <taxon>Bryophytina</taxon>
        <taxon>Bryopsida</taxon>
        <taxon>Funariidae</taxon>
        <taxon>Funariales</taxon>
        <taxon>Funariaceae</taxon>
        <taxon>Physcomitrium</taxon>
    </lineage>
</organism>
<sequence length="39" mass="4781">MAVYRSVHFCGRRWPHPQIFYFVCCPDKAMQYLLYPDLQ</sequence>
<evidence type="ECO:0000313" key="1">
    <source>
        <dbReference type="EMBL" id="PNR48047.1"/>
    </source>
</evidence>